<evidence type="ECO:0000313" key="3">
    <source>
        <dbReference type="EMBL" id="KFB68894.1"/>
    </source>
</evidence>
<proteinExistence type="predicted"/>
<dbReference type="Gene3D" id="2.70.40.10">
    <property type="match status" value="1"/>
</dbReference>
<accession>A0A084Y2F0</accession>
<dbReference type="InterPro" id="IPR036157">
    <property type="entry name" value="dUTPase-like_sf"/>
</dbReference>
<dbReference type="CDD" id="cd07557">
    <property type="entry name" value="trimeric_dUTPase"/>
    <property type="match status" value="1"/>
</dbReference>
<gene>
    <name evidence="3" type="primary">dcd_1</name>
    <name evidence="3" type="ORF">CAPSK01_001749</name>
</gene>
<dbReference type="Pfam" id="PF22769">
    <property type="entry name" value="DCD"/>
    <property type="match status" value="1"/>
</dbReference>
<dbReference type="STRING" id="1457154.CAPSK01_001749"/>
<keyword evidence="1 3" id="KW-0378">Hydrolase</keyword>
<dbReference type="AlphaFoldDB" id="A0A084Y2F0"/>
<evidence type="ECO:0000256" key="1">
    <source>
        <dbReference type="ARBA" id="ARBA00022801"/>
    </source>
</evidence>
<organism evidence="3 4">
    <name type="scientific">Candidatus Accumulibacter vicinus</name>
    <dbReference type="NCBI Taxonomy" id="2954382"/>
    <lineage>
        <taxon>Bacteria</taxon>
        <taxon>Pseudomonadati</taxon>
        <taxon>Pseudomonadota</taxon>
        <taxon>Betaproteobacteria</taxon>
        <taxon>Candidatus Accumulibacter</taxon>
    </lineage>
</organism>
<protein>
    <submittedName>
        <fullName evidence="3">Deoxycytidine triphosphate deaminase</fullName>
        <ecNumber evidence="3">3.5.4.13</ecNumber>
    </submittedName>
</protein>
<dbReference type="SUPFAM" id="SSF51283">
    <property type="entry name" value="dUTPase-like"/>
    <property type="match status" value="1"/>
</dbReference>
<dbReference type="EC" id="3.5.4.13" evidence="3"/>
<dbReference type="InterPro" id="IPR033704">
    <property type="entry name" value="dUTPase_trimeric"/>
</dbReference>
<evidence type="ECO:0000256" key="2">
    <source>
        <dbReference type="ARBA" id="ARBA00023080"/>
    </source>
</evidence>
<dbReference type="PANTHER" id="PTHR42680:SF3">
    <property type="entry name" value="DCTP DEAMINASE"/>
    <property type="match status" value="1"/>
</dbReference>
<reference evidence="3 4" key="1">
    <citation type="submission" date="2014-07" db="EMBL/GenBank/DDBJ databases">
        <title>Expanding our view of genomic diversity in Candidatus Accumulibacter clades.</title>
        <authorList>
            <person name="Skennerton C.T."/>
            <person name="Barr J.J."/>
            <person name="Slater F.R."/>
            <person name="Bond P.L."/>
            <person name="Tyson G.W."/>
        </authorList>
    </citation>
    <scope>NUCLEOTIDE SEQUENCE [LARGE SCALE GENOMIC DNA]</scope>
    <source>
        <strain evidence="4">SK-01</strain>
    </source>
</reference>
<comment type="caution">
    <text evidence="3">The sequence shown here is derived from an EMBL/GenBank/DDBJ whole genome shotgun (WGS) entry which is preliminary data.</text>
</comment>
<sequence length="210" mass="23250">MLISHCGIQNLLVQGVVVGARPEAVNAASLDIHLGRYLLEEIPCNSIEGIPPYRVISLSQRDPLTMRKADLEKNGPYRVISLSQRDPLTMRKVDLEKNGPYLLKPGHFILAQSEEMFNLPDNVSAEYKLKSSMARIAIDHANAGWCDAGWHGSVLTLELVNNSRHHAIVLTQGDGIGQMIFFQHEPVPAHASYATKGRYNGDKSTQGIRE</sequence>
<dbReference type="PANTHER" id="PTHR42680">
    <property type="entry name" value="DCTP DEAMINASE"/>
    <property type="match status" value="1"/>
</dbReference>
<evidence type="ECO:0000313" key="4">
    <source>
        <dbReference type="Proteomes" id="UP000019812"/>
    </source>
</evidence>
<dbReference type="GO" id="GO:0006229">
    <property type="term" value="P:dUTP biosynthetic process"/>
    <property type="evidence" value="ECO:0007669"/>
    <property type="project" value="InterPro"/>
</dbReference>
<dbReference type="InterPro" id="IPR011962">
    <property type="entry name" value="dCTP_deaminase"/>
</dbReference>
<keyword evidence="2" id="KW-0546">Nucleotide metabolism</keyword>
<name>A0A084Y2F0_9PROT</name>
<dbReference type="GO" id="GO:0008829">
    <property type="term" value="F:dCTP deaminase activity"/>
    <property type="evidence" value="ECO:0007669"/>
    <property type="project" value="UniProtKB-EC"/>
</dbReference>
<dbReference type="RefSeq" id="WP_273703302.1">
    <property type="nucleotide sequence ID" value="NZ_JDSS02000019.1"/>
</dbReference>
<dbReference type="Proteomes" id="UP000019812">
    <property type="component" value="Unassembled WGS sequence"/>
</dbReference>
<dbReference type="EMBL" id="JDSS02000019">
    <property type="protein sequence ID" value="KFB68894.1"/>
    <property type="molecule type" value="Genomic_DNA"/>
</dbReference>